<organism evidence="1 2">
    <name type="scientific">Citrobacter amalonaticus</name>
    <dbReference type="NCBI Taxonomy" id="35703"/>
    <lineage>
        <taxon>Bacteria</taxon>
        <taxon>Pseudomonadati</taxon>
        <taxon>Pseudomonadota</taxon>
        <taxon>Gammaproteobacteria</taxon>
        <taxon>Enterobacterales</taxon>
        <taxon>Enterobacteriaceae</taxon>
        <taxon>Citrobacter</taxon>
    </lineage>
</organism>
<accession>A0AAX2BIK7</accession>
<evidence type="ECO:0000313" key="2">
    <source>
        <dbReference type="Proteomes" id="UP000245995"/>
    </source>
</evidence>
<sequence>MMVISVWDESWIADFCQLSQIGYLKLNLATFKKFRTRHRPVSRNMRRYVFFAAEFP</sequence>
<proteinExistence type="predicted"/>
<dbReference type="Proteomes" id="UP000245995">
    <property type="component" value="Chromosome CITRO92"/>
</dbReference>
<protein>
    <submittedName>
        <fullName evidence="1">Uncharacterized protein</fullName>
    </submittedName>
</protein>
<dbReference type="AlphaFoldDB" id="A0AAX2BIK7"/>
<name>A0AAX2BIK7_CITAM</name>
<dbReference type="EMBL" id="LT556085">
    <property type="protein sequence ID" value="SAZ52400.1"/>
    <property type="molecule type" value="Genomic_DNA"/>
</dbReference>
<reference evidence="1 2" key="1">
    <citation type="submission" date="2016-04" db="EMBL/GenBank/DDBJ databases">
        <authorList>
            <person name="Regsiter A."/>
            <person name="William W."/>
        </authorList>
    </citation>
    <scope>NUCLEOTIDE SEQUENCE [LARGE SCALE GENOMIC DNA]</scope>
    <source>
        <strain evidence="1 2">92</strain>
    </source>
</reference>
<gene>
    <name evidence="1" type="ORF">CITRO92_2428</name>
</gene>
<evidence type="ECO:0000313" key="1">
    <source>
        <dbReference type="EMBL" id="SAZ52400.1"/>
    </source>
</evidence>